<sequence length="126" mass="12853">MRSFVVLALCLVMAAVLVQHSEAGSSLKLKRLVKYGLIAKALTGKKIFLPLPLPLPVPIFKENVHHSSYPVNHHTHAEIGYGLEQGHGGYGGGFGGGHGGGFGGGYGGGFGGGYGGGFEGGYGGGW</sequence>
<protein>
    <recommendedName>
        <fullName evidence="4">Glycine-rich protein</fullName>
    </recommendedName>
</protein>
<feature type="signal peptide" evidence="1">
    <location>
        <begin position="1"/>
        <end position="23"/>
    </location>
</feature>
<reference evidence="2 3" key="1">
    <citation type="submission" date="2024-04" db="EMBL/GenBank/DDBJ databases">
        <authorList>
            <person name="Rising A."/>
            <person name="Reimegard J."/>
            <person name="Sonavane S."/>
            <person name="Akerstrom W."/>
            <person name="Nylinder S."/>
            <person name="Hedman E."/>
            <person name="Kallberg Y."/>
        </authorList>
    </citation>
    <scope>NUCLEOTIDE SEQUENCE [LARGE SCALE GENOMIC DNA]</scope>
</reference>
<name>A0AAV2BIN3_9ARAC</name>
<keyword evidence="1" id="KW-0732">Signal</keyword>
<dbReference type="Proteomes" id="UP001497382">
    <property type="component" value="Unassembled WGS sequence"/>
</dbReference>
<evidence type="ECO:0000313" key="3">
    <source>
        <dbReference type="Proteomes" id="UP001497382"/>
    </source>
</evidence>
<evidence type="ECO:0000313" key="2">
    <source>
        <dbReference type="EMBL" id="CAL1295309.1"/>
    </source>
</evidence>
<evidence type="ECO:0008006" key="4">
    <source>
        <dbReference type="Google" id="ProtNLM"/>
    </source>
</evidence>
<dbReference type="AlphaFoldDB" id="A0AAV2BIN3"/>
<keyword evidence="3" id="KW-1185">Reference proteome</keyword>
<gene>
    <name evidence="2" type="ORF">LARSCL_LOCUS19205</name>
</gene>
<dbReference type="EMBL" id="CAXIEN010000367">
    <property type="protein sequence ID" value="CAL1295309.1"/>
    <property type="molecule type" value="Genomic_DNA"/>
</dbReference>
<accession>A0AAV2BIN3</accession>
<evidence type="ECO:0000256" key="1">
    <source>
        <dbReference type="SAM" id="SignalP"/>
    </source>
</evidence>
<feature type="chain" id="PRO_5043987847" description="Glycine-rich protein" evidence="1">
    <location>
        <begin position="24"/>
        <end position="126"/>
    </location>
</feature>
<proteinExistence type="predicted"/>
<organism evidence="2 3">
    <name type="scientific">Larinioides sclopetarius</name>
    <dbReference type="NCBI Taxonomy" id="280406"/>
    <lineage>
        <taxon>Eukaryota</taxon>
        <taxon>Metazoa</taxon>
        <taxon>Ecdysozoa</taxon>
        <taxon>Arthropoda</taxon>
        <taxon>Chelicerata</taxon>
        <taxon>Arachnida</taxon>
        <taxon>Araneae</taxon>
        <taxon>Araneomorphae</taxon>
        <taxon>Entelegynae</taxon>
        <taxon>Araneoidea</taxon>
        <taxon>Araneidae</taxon>
        <taxon>Larinioides</taxon>
    </lineage>
</organism>
<comment type="caution">
    <text evidence="2">The sequence shown here is derived from an EMBL/GenBank/DDBJ whole genome shotgun (WGS) entry which is preliminary data.</text>
</comment>